<organism evidence="1 2">
    <name type="scientific">Bacillus paramycoides</name>
    <dbReference type="NCBI Taxonomy" id="2026194"/>
    <lineage>
        <taxon>Bacteria</taxon>
        <taxon>Bacillati</taxon>
        <taxon>Bacillota</taxon>
        <taxon>Bacilli</taxon>
        <taxon>Bacillales</taxon>
        <taxon>Bacillaceae</taxon>
        <taxon>Bacillus</taxon>
        <taxon>Bacillus cereus group</taxon>
    </lineage>
</organism>
<proteinExistence type="predicted"/>
<sequence length="62" mass="7174">MIYSFNKSDRLIPFKKITIAQKQPVEIFIFELPPLNTLTSCLKWGIPTNTKVSLSFMSRRSP</sequence>
<dbReference type="Proteomes" id="UP000182788">
    <property type="component" value="Unassembled WGS sequence"/>
</dbReference>
<dbReference type="AlphaFoldDB" id="A0A1J9V053"/>
<gene>
    <name evidence="1" type="ORF">BAU28_18025</name>
</gene>
<name>A0A1J9V053_9BACI</name>
<accession>A0A1J9V053</accession>
<evidence type="ECO:0000313" key="1">
    <source>
        <dbReference type="EMBL" id="OJD74883.1"/>
    </source>
</evidence>
<comment type="caution">
    <text evidence="1">The sequence shown here is derived from an EMBL/GenBank/DDBJ whole genome shotgun (WGS) entry which is preliminary data.</text>
</comment>
<reference evidence="1 2" key="1">
    <citation type="submission" date="2016-06" db="EMBL/GenBank/DDBJ databases">
        <title>First insights into the genetic diversity and population structure of in the Bacillus cereus group bacteria from diverse marine environments.</title>
        <authorList>
            <person name="Liu Y."/>
            <person name="Lai Q."/>
            <person name="Shao Z."/>
        </authorList>
    </citation>
    <scope>NUCLEOTIDE SEQUENCE [LARGE SCALE GENOMIC DNA]</scope>
    <source>
        <strain evidence="1 2">NH24A2</strain>
    </source>
</reference>
<protein>
    <submittedName>
        <fullName evidence="1">Uncharacterized protein</fullName>
    </submittedName>
</protein>
<dbReference type="EMBL" id="MAOI01000108">
    <property type="protein sequence ID" value="OJD74883.1"/>
    <property type="molecule type" value="Genomic_DNA"/>
</dbReference>
<evidence type="ECO:0000313" key="2">
    <source>
        <dbReference type="Proteomes" id="UP000182788"/>
    </source>
</evidence>